<dbReference type="HOGENOM" id="CLU_004446_1_0_1"/>
<dbReference type="Pfam" id="PF12719">
    <property type="entry name" value="Cnd3"/>
    <property type="match status" value="1"/>
</dbReference>
<feature type="compositionally biased region" description="Acidic residues" evidence="8">
    <location>
        <begin position="818"/>
        <end position="831"/>
    </location>
</feature>
<evidence type="ECO:0000256" key="4">
    <source>
        <dbReference type="ARBA" id="ARBA00022618"/>
    </source>
</evidence>
<dbReference type="GO" id="GO:0005737">
    <property type="term" value="C:cytoplasm"/>
    <property type="evidence" value="ECO:0007669"/>
    <property type="project" value="EnsemblFungi"/>
</dbReference>
<keyword evidence="3" id="KW-0158">Chromosome</keyword>
<dbReference type="RefSeq" id="XP_013016827.1">
    <property type="nucleotide sequence ID" value="XM_013161373.1"/>
</dbReference>
<keyword evidence="11" id="KW-1185">Reference proteome</keyword>
<proteinExistence type="inferred from homology"/>
<dbReference type="PANTHER" id="PTHR14418:SF5">
    <property type="entry name" value="CONDENSIN COMPLEX SUBUNIT 3"/>
    <property type="match status" value="1"/>
</dbReference>
<sequence length="876" mass="100661">MSALQVIASSQNSVSSHRKLCNKLFALRLQDTFLQDIFQSINIVLTIKKGNTNADRVLRFIVTFINYLQQKDPETDIAQPVLKHVLKGLDAKDKTVRFRSCQVVARVINSVKEIDDDIYSILREKLLDRVVDREAFVRLEAVIALSRLQEDTQEEENDVRNMLLFLLQNDPSPDVRRAVLLNIEVSKATLPFILERARDVDATNRKCVYSKVIPKIGDFRYLSIKKRVRILKWGMNDRDDSVQQAAANMLAYQWIESADNNLLELLERLDVVQNSEVANLAIKCFFTTRLETLTEIEFPDQFWLELTAESALLARSFSEVCAEKNFGELAEKIPEVSQLTFFIEKQYVALRDRSTYEEASFIIEQLLLIALNQDMADEIGRRKLLKSLTNSLSTSLLSENLISLHVELLKKLCSTETDFCSLLVEIITDMFEQGHLDPTKESLEEAPPQSSQEKEKDTASSPSPSNMEEDGANEETEEYKEAFNEIRCLSYVQALFENISSPLNENLYVVDLLKSLIIPAVKSHDLPIREKGLECLSLVCLLNSDLAYENIALYLHCFEKGTDNLKIIALRTLTDIFLQHGKERFSAFDEQFSSLLLESLFNIDEPELQTLSAEAIAKLLVIVHYRDEVFLKPLIIQYFEPNTVENYALRQVLGYFFPVYVYGLPENQWKVVEVFCDTLLNLLEVYRDIDEDDLQLSTSQIALQMLDWTDNEKLFEKKVNSESSTANQKIHLQLANNIFESLPRASEGKERKLIVSLLGKLNIPDTLPSEDFSKSIRKLQTFENYGLTLDSSSMNILSKFDTMLRNKEEAAREREEQEEKSDEDEEQPEEVNECKETEEKEEEPAPNNDFNHEKISQDHSMTIDSDEDINVKQEED</sequence>
<evidence type="ECO:0000313" key="11">
    <source>
        <dbReference type="Proteomes" id="UP000016088"/>
    </source>
</evidence>
<dbReference type="GO" id="GO:0000793">
    <property type="term" value="C:condensed chromosome"/>
    <property type="evidence" value="ECO:0007669"/>
    <property type="project" value="TreeGrafter"/>
</dbReference>
<dbReference type="InterPro" id="IPR025977">
    <property type="entry name" value="Cnd3_C"/>
</dbReference>
<dbReference type="eggNOG" id="KOG2025">
    <property type="taxonomic scope" value="Eukaryota"/>
</dbReference>
<evidence type="ECO:0000256" key="8">
    <source>
        <dbReference type="SAM" id="MobiDB-lite"/>
    </source>
</evidence>
<dbReference type="GeneID" id="25031857"/>
<dbReference type="InterPro" id="IPR011989">
    <property type="entry name" value="ARM-like"/>
</dbReference>
<dbReference type="GO" id="GO:0000796">
    <property type="term" value="C:condensin complex"/>
    <property type="evidence" value="ECO:0007669"/>
    <property type="project" value="EnsemblFungi"/>
</dbReference>
<dbReference type="GO" id="GO:0007076">
    <property type="term" value="P:mitotic chromosome condensation"/>
    <property type="evidence" value="ECO:0007669"/>
    <property type="project" value="EnsemblFungi"/>
</dbReference>
<dbReference type="GO" id="GO:0005634">
    <property type="term" value="C:nucleus"/>
    <property type="evidence" value="ECO:0007669"/>
    <property type="project" value="EnsemblFungi"/>
</dbReference>
<dbReference type="OrthoDB" id="27187at2759"/>
<evidence type="ECO:0000256" key="7">
    <source>
        <dbReference type="ARBA" id="ARBA00023306"/>
    </source>
</evidence>
<dbReference type="Gene3D" id="1.25.10.10">
    <property type="entry name" value="Leucine-rich Repeat Variant"/>
    <property type="match status" value="1"/>
</dbReference>
<accession>S9R5T9</accession>
<gene>
    <name evidence="10" type="ORF">SOCG_02883</name>
</gene>
<dbReference type="Proteomes" id="UP000016088">
    <property type="component" value="Unassembled WGS sequence"/>
</dbReference>
<feature type="domain" description="Nuclear condensin complex subunit 3 C-terminal" evidence="9">
    <location>
        <begin position="487"/>
        <end position="763"/>
    </location>
</feature>
<dbReference type="OMA" id="NHQKNFV"/>
<dbReference type="GO" id="GO:0016887">
    <property type="term" value="F:ATP hydrolysis activity"/>
    <property type="evidence" value="ECO:0007669"/>
    <property type="project" value="EnsemblFungi"/>
</dbReference>
<evidence type="ECO:0000259" key="9">
    <source>
        <dbReference type="Pfam" id="PF12719"/>
    </source>
</evidence>
<dbReference type="PANTHER" id="PTHR14418">
    <property type="entry name" value="CONDENSIN COMPLEX SUBUNIT 3-RELATED"/>
    <property type="match status" value="1"/>
</dbReference>
<dbReference type="GO" id="GO:1990814">
    <property type="term" value="F:DNA/DNA annealing activity"/>
    <property type="evidence" value="ECO:0007669"/>
    <property type="project" value="EnsemblFungi"/>
</dbReference>
<dbReference type="InterPro" id="IPR016024">
    <property type="entry name" value="ARM-type_fold"/>
</dbReference>
<keyword evidence="6" id="KW-0226">DNA condensation</keyword>
<evidence type="ECO:0000256" key="5">
    <source>
        <dbReference type="ARBA" id="ARBA00022776"/>
    </source>
</evidence>
<feature type="region of interest" description="Disordered" evidence="8">
    <location>
        <begin position="807"/>
        <end position="876"/>
    </location>
</feature>
<evidence type="ECO:0000256" key="3">
    <source>
        <dbReference type="ARBA" id="ARBA00022454"/>
    </source>
</evidence>
<comment type="similarity">
    <text evidence="2">Belongs to the CND3 (condensin subunit 3) family.</text>
</comment>
<evidence type="ECO:0000256" key="6">
    <source>
        <dbReference type="ARBA" id="ARBA00023067"/>
    </source>
</evidence>
<name>S9R5T9_SCHOY</name>
<comment type="subcellular location">
    <subcellularLocation>
        <location evidence="1">Chromosome</location>
    </subcellularLocation>
</comment>
<evidence type="ECO:0000256" key="1">
    <source>
        <dbReference type="ARBA" id="ARBA00004286"/>
    </source>
</evidence>
<dbReference type="SUPFAM" id="SSF48371">
    <property type="entry name" value="ARM repeat"/>
    <property type="match status" value="1"/>
</dbReference>
<feature type="compositionally biased region" description="Acidic residues" evidence="8">
    <location>
        <begin position="467"/>
        <end position="476"/>
    </location>
</feature>
<dbReference type="GO" id="GO:0051301">
    <property type="term" value="P:cell division"/>
    <property type="evidence" value="ECO:0007669"/>
    <property type="project" value="UniProtKB-KW"/>
</dbReference>
<dbReference type="EMBL" id="KE503206">
    <property type="protein sequence ID" value="EPX73665.1"/>
    <property type="molecule type" value="Genomic_DNA"/>
</dbReference>
<evidence type="ECO:0000256" key="2">
    <source>
        <dbReference type="ARBA" id="ARBA00006533"/>
    </source>
</evidence>
<keyword evidence="4" id="KW-0132">Cell division</keyword>
<reference evidence="10 11" key="1">
    <citation type="journal article" date="2011" name="Science">
        <title>Comparative functional genomics of the fission yeasts.</title>
        <authorList>
            <person name="Rhind N."/>
            <person name="Chen Z."/>
            <person name="Yassour M."/>
            <person name="Thompson D.A."/>
            <person name="Haas B.J."/>
            <person name="Habib N."/>
            <person name="Wapinski I."/>
            <person name="Roy S."/>
            <person name="Lin M.F."/>
            <person name="Heiman D.I."/>
            <person name="Young S.K."/>
            <person name="Furuya K."/>
            <person name="Guo Y."/>
            <person name="Pidoux A."/>
            <person name="Chen H.M."/>
            <person name="Robbertse B."/>
            <person name="Goldberg J.M."/>
            <person name="Aoki K."/>
            <person name="Bayne E.H."/>
            <person name="Berlin A.M."/>
            <person name="Desjardins C.A."/>
            <person name="Dobbs E."/>
            <person name="Dukaj L."/>
            <person name="Fan L."/>
            <person name="FitzGerald M.G."/>
            <person name="French C."/>
            <person name="Gujja S."/>
            <person name="Hansen K."/>
            <person name="Keifenheim D."/>
            <person name="Levin J.Z."/>
            <person name="Mosher R.A."/>
            <person name="Mueller C.A."/>
            <person name="Pfiffner J."/>
            <person name="Priest M."/>
            <person name="Russ C."/>
            <person name="Smialowska A."/>
            <person name="Swoboda P."/>
            <person name="Sykes S.M."/>
            <person name="Vaughn M."/>
            <person name="Vengrova S."/>
            <person name="Yoder R."/>
            <person name="Zeng Q."/>
            <person name="Allshire R."/>
            <person name="Baulcombe D."/>
            <person name="Birren B.W."/>
            <person name="Brown W."/>
            <person name="Ekwall K."/>
            <person name="Kellis M."/>
            <person name="Leatherwood J."/>
            <person name="Levin H."/>
            <person name="Margalit H."/>
            <person name="Martienssen R."/>
            <person name="Nieduszynski C.A."/>
            <person name="Spatafora J.W."/>
            <person name="Friedman N."/>
            <person name="Dalgaard J.Z."/>
            <person name="Baumann P."/>
            <person name="Niki H."/>
            <person name="Regev A."/>
            <person name="Nusbaum C."/>
        </authorList>
    </citation>
    <scope>NUCLEOTIDE SEQUENCE [LARGE SCALE GENOMIC DNA]</scope>
    <source>
        <strain evidence="11">yFS286</strain>
    </source>
</reference>
<organism evidence="10 11">
    <name type="scientific">Schizosaccharomyces octosporus (strain yFS286)</name>
    <name type="common">Fission yeast</name>
    <name type="synonym">Octosporomyces octosporus</name>
    <dbReference type="NCBI Taxonomy" id="483514"/>
    <lineage>
        <taxon>Eukaryota</taxon>
        <taxon>Fungi</taxon>
        <taxon>Dikarya</taxon>
        <taxon>Ascomycota</taxon>
        <taxon>Taphrinomycotina</taxon>
        <taxon>Schizosaccharomycetes</taxon>
        <taxon>Schizosaccharomycetales</taxon>
        <taxon>Schizosaccharomycetaceae</taxon>
        <taxon>Schizosaccharomyces</taxon>
    </lineage>
</organism>
<dbReference type="InterPro" id="IPR027165">
    <property type="entry name" value="CND3"/>
</dbReference>
<protein>
    <submittedName>
        <fullName evidence="10">Condensin complex non-SMC subunit Cnd3</fullName>
    </submittedName>
</protein>
<dbReference type="AlphaFoldDB" id="S9R5T9"/>
<dbReference type="VEuPathDB" id="FungiDB:SOCG_02883"/>
<keyword evidence="7" id="KW-0131">Cell cycle</keyword>
<feature type="compositionally biased region" description="Basic and acidic residues" evidence="8">
    <location>
        <begin position="807"/>
        <end position="817"/>
    </location>
</feature>
<dbReference type="GO" id="GO:0003690">
    <property type="term" value="F:double-stranded DNA binding"/>
    <property type="evidence" value="ECO:0007669"/>
    <property type="project" value="EnsemblFungi"/>
</dbReference>
<keyword evidence="5" id="KW-0498">Mitosis</keyword>
<evidence type="ECO:0000313" key="10">
    <source>
        <dbReference type="EMBL" id="EPX73665.1"/>
    </source>
</evidence>
<feature type="region of interest" description="Disordered" evidence="8">
    <location>
        <begin position="440"/>
        <end position="476"/>
    </location>
</feature>